<evidence type="ECO:0000256" key="1">
    <source>
        <dbReference type="ARBA" id="ARBA00004651"/>
    </source>
</evidence>
<accession>A0ABP7BW51</accession>
<name>A0ABP7BW51_9MICC</name>
<evidence type="ECO:0000256" key="3">
    <source>
        <dbReference type="ARBA" id="ARBA00022692"/>
    </source>
</evidence>
<organism evidence="8 9">
    <name type="scientific">Arthrobacter ginkgonis</name>
    <dbReference type="NCBI Taxonomy" id="1630594"/>
    <lineage>
        <taxon>Bacteria</taxon>
        <taxon>Bacillati</taxon>
        <taxon>Actinomycetota</taxon>
        <taxon>Actinomycetes</taxon>
        <taxon>Micrococcales</taxon>
        <taxon>Micrococcaceae</taxon>
        <taxon>Arthrobacter</taxon>
    </lineage>
</organism>
<feature type="transmembrane region" description="Helical" evidence="6">
    <location>
        <begin position="275"/>
        <end position="292"/>
    </location>
</feature>
<feature type="transmembrane region" description="Helical" evidence="6">
    <location>
        <begin position="38"/>
        <end position="66"/>
    </location>
</feature>
<keyword evidence="3 6" id="KW-0812">Transmembrane</keyword>
<evidence type="ECO:0000256" key="4">
    <source>
        <dbReference type="ARBA" id="ARBA00022989"/>
    </source>
</evidence>
<feature type="transmembrane region" description="Helical" evidence="6">
    <location>
        <begin position="87"/>
        <end position="107"/>
    </location>
</feature>
<dbReference type="Gene3D" id="1.20.1250.20">
    <property type="entry name" value="MFS general substrate transporter like domains"/>
    <property type="match status" value="2"/>
</dbReference>
<dbReference type="InterPro" id="IPR050189">
    <property type="entry name" value="MFS_Efflux_Transporters"/>
</dbReference>
<dbReference type="Pfam" id="PF07690">
    <property type="entry name" value="MFS_1"/>
    <property type="match status" value="1"/>
</dbReference>
<keyword evidence="9" id="KW-1185">Reference proteome</keyword>
<feature type="transmembrane region" description="Helical" evidence="6">
    <location>
        <begin position="333"/>
        <end position="354"/>
    </location>
</feature>
<proteinExistence type="predicted"/>
<dbReference type="InterPro" id="IPR036259">
    <property type="entry name" value="MFS_trans_sf"/>
</dbReference>
<dbReference type="Proteomes" id="UP001500752">
    <property type="component" value="Unassembled WGS sequence"/>
</dbReference>
<feature type="transmembrane region" description="Helical" evidence="6">
    <location>
        <begin position="209"/>
        <end position="232"/>
    </location>
</feature>
<gene>
    <name evidence="8" type="ORF">GCM10023081_05200</name>
</gene>
<evidence type="ECO:0000313" key="8">
    <source>
        <dbReference type="EMBL" id="GAA3669778.1"/>
    </source>
</evidence>
<dbReference type="EMBL" id="BAABEO010000007">
    <property type="protein sequence ID" value="GAA3669778.1"/>
    <property type="molecule type" value="Genomic_DNA"/>
</dbReference>
<evidence type="ECO:0000259" key="7">
    <source>
        <dbReference type="PROSITE" id="PS50850"/>
    </source>
</evidence>
<feature type="transmembrane region" description="Helical" evidence="6">
    <location>
        <begin position="171"/>
        <end position="188"/>
    </location>
</feature>
<feature type="domain" description="Major facilitator superfamily (MFS) profile" evidence="7">
    <location>
        <begin position="17"/>
        <end position="400"/>
    </location>
</feature>
<reference evidence="9" key="1">
    <citation type="journal article" date="2019" name="Int. J. Syst. Evol. Microbiol.">
        <title>The Global Catalogue of Microorganisms (GCM) 10K type strain sequencing project: providing services to taxonomists for standard genome sequencing and annotation.</title>
        <authorList>
            <consortium name="The Broad Institute Genomics Platform"/>
            <consortium name="The Broad Institute Genome Sequencing Center for Infectious Disease"/>
            <person name="Wu L."/>
            <person name="Ma J."/>
        </authorList>
    </citation>
    <scope>NUCLEOTIDE SEQUENCE [LARGE SCALE GENOMIC DNA]</scope>
    <source>
        <strain evidence="9">JCM 30742</strain>
    </source>
</reference>
<feature type="transmembrane region" description="Helical" evidence="6">
    <location>
        <begin position="238"/>
        <end position="263"/>
    </location>
</feature>
<feature type="transmembrane region" description="Helical" evidence="6">
    <location>
        <begin position="360"/>
        <end position="380"/>
    </location>
</feature>
<dbReference type="InterPro" id="IPR011701">
    <property type="entry name" value="MFS"/>
</dbReference>
<dbReference type="InterPro" id="IPR020846">
    <property type="entry name" value="MFS_dom"/>
</dbReference>
<dbReference type="SUPFAM" id="SSF103473">
    <property type="entry name" value="MFS general substrate transporter"/>
    <property type="match status" value="1"/>
</dbReference>
<keyword evidence="5 6" id="KW-0472">Membrane</keyword>
<evidence type="ECO:0000256" key="2">
    <source>
        <dbReference type="ARBA" id="ARBA00022475"/>
    </source>
</evidence>
<keyword evidence="4 6" id="KW-1133">Transmembrane helix</keyword>
<feature type="transmembrane region" description="Helical" evidence="6">
    <location>
        <begin position="145"/>
        <end position="165"/>
    </location>
</feature>
<evidence type="ECO:0000313" key="9">
    <source>
        <dbReference type="Proteomes" id="UP001500752"/>
    </source>
</evidence>
<evidence type="ECO:0000256" key="6">
    <source>
        <dbReference type="SAM" id="Phobius"/>
    </source>
</evidence>
<dbReference type="PROSITE" id="PS50850">
    <property type="entry name" value="MFS"/>
    <property type="match status" value="1"/>
</dbReference>
<protein>
    <recommendedName>
        <fullName evidence="7">Major facilitator superfamily (MFS) profile domain-containing protein</fullName>
    </recommendedName>
</protein>
<feature type="transmembrane region" description="Helical" evidence="6">
    <location>
        <begin position="113"/>
        <end position="133"/>
    </location>
</feature>
<dbReference type="PANTHER" id="PTHR43124">
    <property type="entry name" value="PURINE EFFLUX PUMP PBUE"/>
    <property type="match status" value="1"/>
</dbReference>
<comment type="caution">
    <text evidence="8">The sequence shown here is derived from an EMBL/GenBank/DDBJ whole genome shotgun (WGS) entry which is preliminary data.</text>
</comment>
<feature type="transmembrane region" description="Helical" evidence="6">
    <location>
        <begin position="298"/>
        <end position="321"/>
    </location>
</feature>
<dbReference type="PANTHER" id="PTHR43124:SF3">
    <property type="entry name" value="CHLORAMPHENICOL EFFLUX PUMP RV0191"/>
    <property type="match status" value="1"/>
</dbReference>
<sequence>MGEDRSGPSAVSYASGSEWSIQFAAFISSFDRFATPPMLLVLAARTGMTFTEVVTLFSTYLLFYALGQPLWGMVSDRFGRLIVLRSALVGGLIGGIASMVFASFAPLTAARAWTGLMVGALYPTLMTLIGDSAQGTQRARSLSRLQVIGNLGTALATLAAGTLAALIDWRLVFGLTSAGCLALLLALRGKRETPRDFKGRAMRHAFKPVVLGVYGLAVLEGMVMLGAFTYIVPALEHAGVAVTVAGVLGAAYAVGIIGGARVMPGLVERFSRTRLMAIGGGILLVGLVASTVSQSPAALTATATLIGASTAVLHVSIQGWATEVAPAARATTVSFFACSMFLGSSLATFLAAPLADLGRFHMIFGLSLPAAAVLTLAASWGHGRWMARQKEPAAGLPGAV</sequence>
<comment type="subcellular location">
    <subcellularLocation>
        <location evidence="1">Cell membrane</location>
        <topology evidence="1">Multi-pass membrane protein</topology>
    </subcellularLocation>
</comment>
<evidence type="ECO:0000256" key="5">
    <source>
        <dbReference type="ARBA" id="ARBA00023136"/>
    </source>
</evidence>
<keyword evidence="2" id="KW-1003">Cell membrane</keyword>